<gene>
    <name evidence="1" type="ORF">M153_147300033</name>
</gene>
<protein>
    <submittedName>
        <fullName evidence="1">Uncharacterized protein</fullName>
    </submittedName>
</protein>
<evidence type="ECO:0000313" key="1">
    <source>
        <dbReference type="EMBL" id="KRH93120.1"/>
    </source>
</evidence>
<evidence type="ECO:0000313" key="2">
    <source>
        <dbReference type="Proteomes" id="UP000051530"/>
    </source>
</evidence>
<dbReference type="Proteomes" id="UP000051530">
    <property type="component" value="Unassembled WGS sequence"/>
</dbReference>
<accession>A0A0R0M2T6</accession>
<dbReference type="EMBL" id="LGUB01000483">
    <property type="protein sequence ID" value="KRH93120.1"/>
    <property type="molecule type" value="Genomic_DNA"/>
</dbReference>
<dbReference type="AlphaFoldDB" id="A0A0R0M2T6"/>
<dbReference type="VEuPathDB" id="MicrosporidiaDB:M153_147300033"/>
<organism evidence="1 2">
    <name type="scientific">Pseudoloma neurophilia</name>
    <dbReference type="NCBI Taxonomy" id="146866"/>
    <lineage>
        <taxon>Eukaryota</taxon>
        <taxon>Fungi</taxon>
        <taxon>Fungi incertae sedis</taxon>
        <taxon>Microsporidia</taxon>
        <taxon>Pseudoloma</taxon>
    </lineage>
</organism>
<name>A0A0R0M2T6_9MICR</name>
<comment type="caution">
    <text evidence="1">The sequence shown here is derived from an EMBL/GenBank/DDBJ whole genome shotgun (WGS) entry which is preliminary data.</text>
</comment>
<sequence length="179" mass="21269">MSLVEKNFARAGISRHSVDDFSYWYFCNMTHTEARMSDEYFKLLKMLECGEKTKEEIFHTEEYKKYGVKAPKDNMKFFYKQIESELVEEMTIEEIIVPICTKLKSQHPQYYSEIEYIEKKATSELVSALYFFLSNSRRHAKPIGPLFDSPNSKKTNLVRLKEADSYFYLKRQEGESKEK</sequence>
<reference evidence="1 2" key="1">
    <citation type="submission" date="2015-07" db="EMBL/GenBank/DDBJ databases">
        <title>The genome of Pseudoloma neurophilia, a relevant intracellular parasite of the zebrafish.</title>
        <authorList>
            <person name="Ndikumana S."/>
            <person name="Pelin A."/>
            <person name="Sanders J."/>
            <person name="Corradi N."/>
        </authorList>
    </citation>
    <scope>NUCLEOTIDE SEQUENCE [LARGE SCALE GENOMIC DNA]</scope>
    <source>
        <strain evidence="1 2">MK1</strain>
    </source>
</reference>
<proteinExistence type="predicted"/>
<keyword evidence="2" id="KW-1185">Reference proteome</keyword>